<dbReference type="Gene3D" id="2.60.120.10">
    <property type="entry name" value="Jelly Rolls"/>
    <property type="match status" value="1"/>
</dbReference>
<dbReference type="SUPFAM" id="SSF51182">
    <property type="entry name" value="RmlC-like cupins"/>
    <property type="match status" value="1"/>
</dbReference>
<protein>
    <submittedName>
        <fullName evidence="1">HutD family protein</fullName>
    </submittedName>
</protein>
<accession>A0AB35BWD9</accession>
<dbReference type="AlphaFoldDB" id="A0AB35BWD9"/>
<gene>
    <name evidence="1" type="ORF">J7561_01050</name>
</gene>
<evidence type="ECO:0000313" key="1">
    <source>
        <dbReference type="EMBL" id="MBS7823786.1"/>
    </source>
</evidence>
<evidence type="ECO:0000313" key="2">
    <source>
        <dbReference type="Proteomes" id="UP000680020"/>
    </source>
</evidence>
<organism evidence="1 2">
    <name type="scientific">Wohlfahrtiimonas chitiniclastica</name>
    <dbReference type="NCBI Taxonomy" id="400946"/>
    <lineage>
        <taxon>Bacteria</taxon>
        <taxon>Pseudomonadati</taxon>
        <taxon>Pseudomonadota</taxon>
        <taxon>Gammaproteobacteria</taxon>
        <taxon>Cardiobacteriales</taxon>
        <taxon>Ignatzschineriaceae</taxon>
        <taxon>Wohlfahrtiimonas</taxon>
    </lineage>
</organism>
<comment type="caution">
    <text evidence="1">The sequence shown here is derived from an EMBL/GenBank/DDBJ whole genome shotgun (WGS) entry which is preliminary data.</text>
</comment>
<dbReference type="InterPro" id="IPR010282">
    <property type="entry name" value="Uncharacterised_HutD/Ves"/>
</dbReference>
<dbReference type="RefSeq" id="WP_213403277.1">
    <property type="nucleotide sequence ID" value="NZ_JAGIBT010000001.1"/>
</dbReference>
<sequence>MQKIAFNTLTVKPWKNGLGTTREVMIHPQNATMDDFIWRVSMASVEHTGPFSHFPHCQRSLALLTGQSIELLIDGAHHTLTKSGQPITFSGESSTEMIHCAEPALDCGIITDTRRARHSMVRVDFTENDYQRSSLTTCIIALTACSLNGQALEPLDALFFSEHDERHIKFNAPFSMGSCLIMEIDLK</sequence>
<dbReference type="CDD" id="cd20293">
    <property type="entry name" value="cupin_HutD_N"/>
    <property type="match status" value="1"/>
</dbReference>
<dbReference type="InterPro" id="IPR011051">
    <property type="entry name" value="RmlC_Cupin_sf"/>
</dbReference>
<dbReference type="InterPro" id="IPR014710">
    <property type="entry name" value="RmlC-like_jellyroll"/>
</dbReference>
<dbReference type="PANTHER" id="PTHR37943">
    <property type="entry name" value="PROTEIN VES"/>
    <property type="match status" value="1"/>
</dbReference>
<dbReference type="PANTHER" id="PTHR37943:SF1">
    <property type="entry name" value="PROTEIN VES"/>
    <property type="match status" value="1"/>
</dbReference>
<proteinExistence type="predicted"/>
<dbReference type="Pfam" id="PF05962">
    <property type="entry name" value="HutD"/>
    <property type="match status" value="1"/>
</dbReference>
<name>A0AB35BWD9_9GAMM</name>
<dbReference type="EMBL" id="JAGIBU010000001">
    <property type="protein sequence ID" value="MBS7823786.1"/>
    <property type="molecule type" value="Genomic_DNA"/>
</dbReference>
<reference evidence="1" key="1">
    <citation type="submission" date="2021-03" db="EMBL/GenBank/DDBJ databases">
        <title>Identification and antibiotic profiling of Wohlfahrtiimonas chitiniclastica, an underestimated human pathogen.</title>
        <authorList>
            <person name="Kopf A."/>
            <person name="Bunk B."/>
            <person name="Coldewey S."/>
            <person name="Gunzer F."/>
            <person name="Riedel T."/>
            <person name="Schroettner P."/>
        </authorList>
    </citation>
    <scope>NUCLEOTIDE SEQUENCE</scope>
    <source>
        <strain evidence="1">DSM 100917</strain>
    </source>
</reference>
<dbReference type="Proteomes" id="UP000680020">
    <property type="component" value="Unassembled WGS sequence"/>
</dbReference>